<dbReference type="GO" id="GO:0004672">
    <property type="term" value="F:protein kinase activity"/>
    <property type="evidence" value="ECO:0007669"/>
    <property type="project" value="InterPro"/>
</dbReference>
<evidence type="ECO:0000256" key="3">
    <source>
        <dbReference type="ARBA" id="ARBA00012483"/>
    </source>
</evidence>
<dbReference type="InterPro" id="IPR006016">
    <property type="entry name" value="UspA"/>
</dbReference>
<evidence type="ECO:0000256" key="6">
    <source>
        <dbReference type="SAM" id="Coils"/>
    </source>
</evidence>
<dbReference type="SUPFAM" id="SSF56112">
    <property type="entry name" value="Protein kinase-like (PK-like)"/>
    <property type="match status" value="1"/>
</dbReference>
<dbReference type="Pfam" id="PF00582">
    <property type="entry name" value="Usp"/>
    <property type="match status" value="1"/>
</dbReference>
<dbReference type="EC" id="2.3.2.27" evidence="3"/>
<dbReference type="Pfam" id="PF07714">
    <property type="entry name" value="PK_Tyr_Ser-Thr"/>
    <property type="match status" value="1"/>
</dbReference>
<comment type="pathway">
    <text evidence="2">Protein modification; protein ubiquitination.</text>
</comment>
<dbReference type="Gene3D" id="3.30.40.10">
    <property type="entry name" value="Zinc/RING finger domain, C3HC4 (zinc finger)"/>
    <property type="match status" value="1"/>
</dbReference>
<name>A0A2S3GS69_9POAL</name>
<dbReference type="InterPro" id="IPR001245">
    <property type="entry name" value="Ser-Thr/Tyr_kinase_cat_dom"/>
</dbReference>
<dbReference type="Gene3D" id="1.10.510.10">
    <property type="entry name" value="Transferase(Phosphotransferase) domain 1"/>
    <property type="match status" value="1"/>
</dbReference>
<dbReference type="GO" id="GO:0016567">
    <property type="term" value="P:protein ubiquitination"/>
    <property type="evidence" value="ECO:0007669"/>
    <property type="project" value="UniProtKB-UniPathway"/>
</dbReference>
<evidence type="ECO:0000256" key="2">
    <source>
        <dbReference type="ARBA" id="ARBA00004906"/>
    </source>
</evidence>
<dbReference type="Gramene" id="PAN07484">
    <property type="protein sequence ID" value="PAN07484"/>
    <property type="gene ID" value="PAHAL_1G339500"/>
</dbReference>
<evidence type="ECO:0000256" key="4">
    <source>
        <dbReference type="ARBA" id="ARBA00022679"/>
    </source>
</evidence>
<proteinExistence type="predicted"/>
<dbReference type="Gene3D" id="3.40.50.620">
    <property type="entry name" value="HUPs"/>
    <property type="match status" value="1"/>
</dbReference>
<feature type="coiled-coil region" evidence="6">
    <location>
        <begin position="602"/>
        <end position="771"/>
    </location>
</feature>
<feature type="domain" description="Protein kinase" evidence="7">
    <location>
        <begin position="799"/>
        <end position="1094"/>
    </location>
</feature>
<dbReference type="Pfam" id="PF04564">
    <property type="entry name" value="U-box"/>
    <property type="match status" value="1"/>
</dbReference>
<feature type="coiled-coil region" evidence="6">
    <location>
        <begin position="489"/>
        <end position="537"/>
    </location>
</feature>
<dbReference type="SMART" id="SM00504">
    <property type="entry name" value="Ubox"/>
    <property type="match status" value="1"/>
</dbReference>
<dbReference type="Proteomes" id="UP000243499">
    <property type="component" value="Chromosome 1"/>
</dbReference>
<evidence type="ECO:0000259" key="7">
    <source>
        <dbReference type="PROSITE" id="PS50011"/>
    </source>
</evidence>
<accession>A0A2S3GS69</accession>
<evidence type="ECO:0000259" key="8">
    <source>
        <dbReference type="PROSITE" id="PS51698"/>
    </source>
</evidence>
<organism evidence="9">
    <name type="scientific">Panicum hallii</name>
    <dbReference type="NCBI Taxonomy" id="206008"/>
    <lineage>
        <taxon>Eukaryota</taxon>
        <taxon>Viridiplantae</taxon>
        <taxon>Streptophyta</taxon>
        <taxon>Embryophyta</taxon>
        <taxon>Tracheophyta</taxon>
        <taxon>Spermatophyta</taxon>
        <taxon>Magnoliopsida</taxon>
        <taxon>Liliopsida</taxon>
        <taxon>Poales</taxon>
        <taxon>Poaceae</taxon>
        <taxon>PACMAD clade</taxon>
        <taxon>Panicoideae</taxon>
        <taxon>Panicodae</taxon>
        <taxon>Paniceae</taxon>
        <taxon>Panicinae</taxon>
        <taxon>Panicum</taxon>
        <taxon>Panicum sect. Panicum</taxon>
    </lineage>
</organism>
<evidence type="ECO:0000256" key="5">
    <source>
        <dbReference type="ARBA" id="ARBA00022786"/>
    </source>
</evidence>
<sequence>MACSVTPCRRFGWSLSLKSVAWAHTQTMNHASVSRATSELAPRSRALCQCGGSCLVRRGGDFGLLIGGSMQQNHEHYRALIDPSPGGATSLSFRALASPISATEIYYDCGARRAHATGLHALIVEKKRRRMEGEHEEWEPLSSARGSPATSWAGSLADELDEQSPPAGAGDVAVFVAVPEEVSDGRSTLLWALRNLVRDGSKVVIAHVHSPAQLRDQASINPEEIKEYRKLMRAKAEKNLDAYVLIAKCTREDIEVGCEKIIIETDNVAKGLEELVTLHNVTELVMGAAADRHFSKEMNTPMSMTALRLMEAAAPSCKIWFTCKGHLICTREATESLPAIPPSPAQNAQEAPAYIISSQMGSMALTELEYEVSSSKGYTSSSLVATEMTDWDYLFGDWGMIVYGSSRLDAAANFSGTATLPPMIGDTNEPTPVVHPPTQESDNVYLLLASEYNQEDQPSVDEEMYEKLQDLCIEAKLLKDPADNESNKIRRTEMDLHSALQRIKESEDSYLQEVSQRKEIEKTLTRQRLQIDKMRRQQCTLSDELQDSKKHNLMLEQRITQIKSAAKDHVEEITKYFIKQSCEESKKRQKIEMDLLSTLQRVKEMESLLQNEKAQREYMEKKVARHRTEIEETKRQRDKLYYDLQNVKEQRHRLEQVDASEETNRRRKAEKDLISYLQRIKDLEHQQIHQLKEKERMEETMARQKDEIQAAKKELHEIHSKHMTEIKSTVNIHEKKLANSKQLLQELQAKYEKLLHERDAAVTEAKELRQKNKQRASMITETPDTEFSFAELQKATNGFDEEFKICEDEFASIYKGFIRNTNVAIKLFHPRSLKGQAKFYQEVAVLSRVRHPNLITLIGACPDDFALVYEFLPNGTLEDWLSRKKNMPPLTWKVRTRIIGEICSALAFIHSYKPYPIVHGDLNLGNILLDANFVSKLGDLGISHLHRQPDLPTTNLQCHPTKNHKGTLCYMDNGEFKTARELMLWSDVNSFGIIILRLLTGRSQQQIGEIVEEAMEKGNLHSIIDTSAGDWPFTQVNQMAHLGLRCITLSWGRQPELAREVWVVVEQLMKAACLTTGPSRFASPSDAPPPSHFICPIFQEVMSDPHMAEDGFTYEAEAIRGWLAGADTSPMTNLRLASRKLTPNKALRSAILEWQQQQQQHQR</sequence>
<reference evidence="9" key="1">
    <citation type="submission" date="2018-04" db="EMBL/GenBank/DDBJ databases">
        <title>WGS assembly of Panicum hallii.</title>
        <authorList>
            <person name="Lovell J."/>
            <person name="Jenkins J."/>
            <person name="Lowry D."/>
            <person name="Mamidi S."/>
            <person name="Sreedasyam A."/>
            <person name="Weng X."/>
            <person name="Barry K."/>
            <person name="Bonette J."/>
            <person name="Campitelli B."/>
            <person name="Daum C."/>
            <person name="Gordon S."/>
            <person name="Gould B."/>
            <person name="Lipzen A."/>
            <person name="Macqueen A."/>
            <person name="Palacio-Mejia J."/>
            <person name="Plott C."/>
            <person name="Shakirov E."/>
            <person name="Shu S."/>
            <person name="Yoshinaga Y."/>
            <person name="Zane M."/>
            <person name="Rokhsar D."/>
            <person name="Grimwood J."/>
            <person name="Schmutz J."/>
            <person name="Juenger T."/>
        </authorList>
    </citation>
    <scope>NUCLEOTIDE SEQUENCE [LARGE SCALE GENOMIC DNA]</scope>
    <source>
        <strain evidence="9">FIL2</strain>
    </source>
</reference>
<protein>
    <recommendedName>
        <fullName evidence="3">RING-type E3 ubiquitin transferase</fullName>
        <ecNumber evidence="3">2.3.2.27</ecNumber>
    </recommendedName>
</protein>
<dbReference type="CDD" id="cd16655">
    <property type="entry name" value="RING-Ubox_WDSUB1-like"/>
    <property type="match status" value="1"/>
</dbReference>
<evidence type="ECO:0000256" key="1">
    <source>
        <dbReference type="ARBA" id="ARBA00000900"/>
    </source>
</evidence>
<dbReference type="InterPro" id="IPR051348">
    <property type="entry name" value="U-box_ubiquitin_ligases"/>
</dbReference>
<dbReference type="UniPathway" id="UPA00143"/>
<dbReference type="PANTHER" id="PTHR45647:SF130">
    <property type="entry name" value="U-BOX DOMAIN-CONTAINING PROTEIN 33"/>
    <property type="match status" value="1"/>
</dbReference>
<dbReference type="InterPro" id="IPR013083">
    <property type="entry name" value="Znf_RING/FYVE/PHD"/>
</dbReference>
<comment type="catalytic activity">
    <reaction evidence="1">
        <text>S-ubiquitinyl-[E2 ubiquitin-conjugating enzyme]-L-cysteine + [acceptor protein]-L-lysine = [E2 ubiquitin-conjugating enzyme]-L-cysteine + N(6)-ubiquitinyl-[acceptor protein]-L-lysine.</text>
        <dbReference type="EC" id="2.3.2.27"/>
    </reaction>
</comment>
<dbReference type="Gene3D" id="3.30.200.20">
    <property type="entry name" value="Phosphorylase Kinase, domain 1"/>
    <property type="match status" value="1"/>
</dbReference>
<keyword evidence="6" id="KW-0175">Coiled coil</keyword>
<dbReference type="GO" id="GO:0005524">
    <property type="term" value="F:ATP binding"/>
    <property type="evidence" value="ECO:0007669"/>
    <property type="project" value="InterPro"/>
</dbReference>
<dbReference type="InterPro" id="IPR003613">
    <property type="entry name" value="Ubox_domain"/>
</dbReference>
<gene>
    <name evidence="9" type="ORF">PAHAL_1G339500</name>
</gene>
<dbReference type="InterPro" id="IPR011009">
    <property type="entry name" value="Kinase-like_dom_sf"/>
</dbReference>
<dbReference type="EMBL" id="CM008046">
    <property type="protein sequence ID" value="PAN07484.1"/>
    <property type="molecule type" value="Genomic_DNA"/>
</dbReference>
<keyword evidence="5" id="KW-0833">Ubl conjugation pathway</keyword>
<dbReference type="SUPFAM" id="SSF57850">
    <property type="entry name" value="RING/U-box"/>
    <property type="match status" value="1"/>
</dbReference>
<dbReference type="PROSITE" id="PS50011">
    <property type="entry name" value="PROTEIN_KINASE_DOM"/>
    <property type="match status" value="1"/>
</dbReference>
<dbReference type="InterPro" id="IPR000719">
    <property type="entry name" value="Prot_kinase_dom"/>
</dbReference>
<dbReference type="CDD" id="cd01989">
    <property type="entry name" value="USP_STK_Ubox_N"/>
    <property type="match status" value="1"/>
</dbReference>
<feature type="domain" description="U-box" evidence="8">
    <location>
        <begin position="1088"/>
        <end position="1161"/>
    </location>
</feature>
<dbReference type="PANTHER" id="PTHR45647">
    <property type="entry name" value="OS02G0152300 PROTEIN"/>
    <property type="match status" value="1"/>
</dbReference>
<dbReference type="InterPro" id="IPR014729">
    <property type="entry name" value="Rossmann-like_a/b/a_fold"/>
</dbReference>
<keyword evidence="4" id="KW-0808">Transferase</keyword>
<dbReference type="AlphaFoldDB" id="A0A2S3GS69"/>
<dbReference type="SUPFAM" id="SSF52402">
    <property type="entry name" value="Adenine nucleotide alpha hydrolases-like"/>
    <property type="match status" value="1"/>
</dbReference>
<dbReference type="GO" id="GO:0061630">
    <property type="term" value="F:ubiquitin protein ligase activity"/>
    <property type="evidence" value="ECO:0007669"/>
    <property type="project" value="UniProtKB-EC"/>
</dbReference>
<evidence type="ECO:0000313" key="9">
    <source>
        <dbReference type="EMBL" id="PAN07484.1"/>
    </source>
</evidence>
<dbReference type="PROSITE" id="PS51698">
    <property type="entry name" value="U_BOX"/>
    <property type="match status" value="1"/>
</dbReference>